<comment type="caution">
    <text evidence="2">The sequence shown here is derived from an EMBL/GenBank/DDBJ whole genome shotgun (WGS) entry which is preliminary data.</text>
</comment>
<reference evidence="2" key="1">
    <citation type="journal article" date="2019" name="Sci. Rep.">
        <title>Draft genome of Tanacetum cinerariifolium, the natural source of mosquito coil.</title>
        <authorList>
            <person name="Yamashiro T."/>
            <person name="Shiraishi A."/>
            <person name="Satake H."/>
            <person name="Nakayama K."/>
        </authorList>
    </citation>
    <scope>NUCLEOTIDE SEQUENCE</scope>
</reference>
<accession>A0A699UJJ3</accession>
<evidence type="ECO:0000256" key="1">
    <source>
        <dbReference type="SAM" id="MobiDB-lite"/>
    </source>
</evidence>
<name>A0A699UJJ3_TANCI</name>
<evidence type="ECO:0000313" key="2">
    <source>
        <dbReference type="EMBL" id="GFD21486.1"/>
    </source>
</evidence>
<proteinExistence type="predicted"/>
<gene>
    <name evidence="2" type="ORF">Tci_893455</name>
</gene>
<protein>
    <submittedName>
        <fullName evidence="2">Uncharacterized protein</fullName>
    </submittedName>
</protein>
<feature type="non-terminal residue" evidence="2">
    <location>
        <position position="127"/>
    </location>
</feature>
<feature type="region of interest" description="Disordered" evidence="1">
    <location>
        <begin position="81"/>
        <end position="103"/>
    </location>
</feature>
<dbReference type="AlphaFoldDB" id="A0A699UJJ3"/>
<sequence length="127" mass="14335">MGRPQNNWNNYPNWSQSPLPNSGFIPFHPVPPPIFNPVMQQFMPPMFGRPPMNMNNLGMPFLGHGNPGVWGNQVRESCPPPLPLHGWEPNNPGFNGSHGFSNWDHMRPQLNNQVWESNADMPSAAQK</sequence>
<organism evidence="2">
    <name type="scientific">Tanacetum cinerariifolium</name>
    <name type="common">Dalmatian daisy</name>
    <name type="synonym">Chrysanthemum cinerariifolium</name>
    <dbReference type="NCBI Taxonomy" id="118510"/>
    <lineage>
        <taxon>Eukaryota</taxon>
        <taxon>Viridiplantae</taxon>
        <taxon>Streptophyta</taxon>
        <taxon>Embryophyta</taxon>
        <taxon>Tracheophyta</taxon>
        <taxon>Spermatophyta</taxon>
        <taxon>Magnoliopsida</taxon>
        <taxon>eudicotyledons</taxon>
        <taxon>Gunneridae</taxon>
        <taxon>Pentapetalae</taxon>
        <taxon>asterids</taxon>
        <taxon>campanulids</taxon>
        <taxon>Asterales</taxon>
        <taxon>Asteraceae</taxon>
        <taxon>Asteroideae</taxon>
        <taxon>Anthemideae</taxon>
        <taxon>Anthemidinae</taxon>
        <taxon>Tanacetum</taxon>
    </lineage>
</organism>
<dbReference type="EMBL" id="BKCJ011330188">
    <property type="protein sequence ID" value="GFD21486.1"/>
    <property type="molecule type" value="Genomic_DNA"/>
</dbReference>